<protein>
    <submittedName>
        <fullName evidence="2">Uncharacterized protein</fullName>
    </submittedName>
</protein>
<dbReference type="KEGG" id="ace:Acel_0122"/>
<evidence type="ECO:0000313" key="2">
    <source>
        <dbReference type="EMBL" id="ABK51898.1"/>
    </source>
</evidence>
<keyword evidence="1" id="KW-0812">Transmembrane</keyword>
<keyword evidence="1" id="KW-1133">Transmembrane helix</keyword>
<dbReference type="Proteomes" id="UP000008221">
    <property type="component" value="Chromosome"/>
</dbReference>
<dbReference type="EMBL" id="CP000481">
    <property type="protein sequence ID" value="ABK51898.1"/>
    <property type="molecule type" value="Genomic_DNA"/>
</dbReference>
<dbReference type="RefSeq" id="WP_011718962.1">
    <property type="nucleotide sequence ID" value="NC_008578.1"/>
</dbReference>
<feature type="transmembrane region" description="Helical" evidence="1">
    <location>
        <begin position="62"/>
        <end position="81"/>
    </location>
</feature>
<keyword evidence="1" id="KW-0472">Membrane</keyword>
<gene>
    <name evidence="2" type="ordered locus">Acel_0122</name>
</gene>
<organism evidence="2 3">
    <name type="scientific">Acidothermus cellulolyticus (strain ATCC 43068 / DSM 8971 / 11B)</name>
    <dbReference type="NCBI Taxonomy" id="351607"/>
    <lineage>
        <taxon>Bacteria</taxon>
        <taxon>Bacillati</taxon>
        <taxon>Actinomycetota</taxon>
        <taxon>Actinomycetes</taxon>
        <taxon>Acidothermales</taxon>
        <taxon>Acidothermaceae</taxon>
        <taxon>Acidothermus</taxon>
    </lineage>
</organism>
<name>A0LR38_ACIC1</name>
<dbReference type="HOGENOM" id="CLU_1782645_0_0_11"/>
<sequence length="145" mass="14939">MIILVGAVPVVVLAALIVRARVSPGAREAVVRWCRVACLPLWLVGTVFAAWSSWGTSSPGRLVGVLTIPTALCLAGSLLPAGRFHGAAAWTLVGLLLLFVTVAGFSVGLYYLPAALVLLAAAALGGPDEVMRGRPRGSRARLKGG</sequence>
<dbReference type="STRING" id="351607.Acel_0122"/>
<keyword evidence="3" id="KW-1185">Reference proteome</keyword>
<dbReference type="InParanoid" id="A0LR38"/>
<feature type="transmembrane region" description="Helical" evidence="1">
    <location>
        <begin position="30"/>
        <end position="50"/>
    </location>
</feature>
<evidence type="ECO:0000313" key="3">
    <source>
        <dbReference type="Proteomes" id="UP000008221"/>
    </source>
</evidence>
<dbReference type="AlphaFoldDB" id="A0LR38"/>
<evidence type="ECO:0000256" key="1">
    <source>
        <dbReference type="SAM" id="Phobius"/>
    </source>
</evidence>
<reference evidence="2 3" key="1">
    <citation type="journal article" date="2009" name="Genome Res.">
        <title>Complete genome of the cellulolytic thermophile Acidothermus cellulolyticus 11B provides insights into its ecophysiological and evolutionary adaptations.</title>
        <authorList>
            <person name="Barabote R.D."/>
            <person name="Xie G."/>
            <person name="Leu D.H."/>
            <person name="Normand P."/>
            <person name="Necsulea A."/>
            <person name="Daubin V."/>
            <person name="Medigue C."/>
            <person name="Adney W.S."/>
            <person name="Xu X.C."/>
            <person name="Lapidus A."/>
            <person name="Parales R.E."/>
            <person name="Detter C."/>
            <person name="Pujic P."/>
            <person name="Bruce D."/>
            <person name="Lavire C."/>
            <person name="Challacombe J.F."/>
            <person name="Brettin T.S."/>
            <person name="Berry A.M."/>
        </authorList>
    </citation>
    <scope>NUCLEOTIDE SEQUENCE [LARGE SCALE GENOMIC DNA]</scope>
    <source>
        <strain evidence="3">ATCC 43068 / DSM 8971 / 11B</strain>
    </source>
</reference>
<accession>A0LR38</accession>
<proteinExistence type="predicted"/>
<feature type="transmembrane region" description="Helical" evidence="1">
    <location>
        <begin position="87"/>
        <end position="112"/>
    </location>
</feature>